<dbReference type="RefSeq" id="WP_161070276.1">
    <property type="nucleotide sequence ID" value="NZ_CP086370.1"/>
</dbReference>
<dbReference type="SUPFAM" id="SSF53474">
    <property type="entry name" value="alpha/beta-Hydrolases"/>
    <property type="match status" value="1"/>
</dbReference>
<keyword evidence="1" id="KW-0732">Signal</keyword>
<evidence type="ECO:0000313" key="5">
    <source>
        <dbReference type="Proteomes" id="UP000450676"/>
    </source>
</evidence>
<proteinExistence type="predicted"/>
<evidence type="ECO:0000259" key="3">
    <source>
        <dbReference type="Pfam" id="PF00326"/>
    </source>
</evidence>
<dbReference type="Gene3D" id="3.40.50.1820">
    <property type="entry name" value="alpha/beta hydrolase"/>
    <property type="match status" value="1"/>
</dbReference>
<dbReference type="GO" id="GO:0006508">
    <property type="term" value="P:proteolysis"/>
    <property type="evidence" value="ECO:0007669"/>
    <property type="project" value="InterPro"/>
</dbReference>
<reference evidence="4 5" key="1">
    <citation type="submission" date="2019-12" db="EMBL/GenBank/DDBJ databases">
        <title>Novel species isolated from a subtropical stream in China.</title>
        <authorList>
            <person name="Lu H."/>
        </authorList>
    </citation>
    <scope>NUCLEOTIDE SEQUENCE [LARGE SCALE GENOMIC DNA]</scope>
    <source>
        <strain evidence="4 5">FT127W</strain>
    </source>
</reference>
<name>A0A7X4H803_9BURK</name>
<dbReference type="PANTHER" id="PTHR43037:SF5">
    <property type="entry name" value="FERULOYL ESTERASE"/>
    <property type="match status" value="1"/>
</dbReference>
<dbReference type="AlphaFoldDB" id="A0A7X4H803"/>
<dbReference type="Proteomes" id="UP000450676">
    <property type="component" value="Unassembled WGS sequence"/>
</dbReference>
<evidence type="ECO:0000313" key="4">
    <source>
        <dbReference type="EMBL" id="MYN05884.1"/>
    </source>
</evidence>
<feature type="domain" description="Peptidase S9 prolyl oligopeptidase catalytic" evidence="3">
    <location>
        <begin position="84"/>
        <end position="171"/>
    </location>
</feature>
<keyword evidence="5" id="KW-1185">Reference proteome</keyword>
<dbReference type="GO" id="GO:0008236">
    <property type="term" value="F:serine-type peptidase activity"/>
    <property type="evidence" value="ECO:0007669"/>
    <property type="project" value="InterPro"/>
</dbReference>
<sequence length="318" mass="34088">MRDFFQGSDTSTGAKARIEAGTLLRPEGLRHFLKATPVGAAAGKRPLVILLHGAGSSAAQLLGLRFPPSPLSLWLEIAEREHLVVIALDGSKRRGERAWNDSYAGVTANPQTDDTGFISAVIDRAIAEDEVDPARIYLMGVSKGGMMAYRAATEMAPRLAAFSVALAAMPVDSNCGPPRTPLPVLFMAGTADPFIPYTGRKFLYQFPIFSSLAAPMTSVEESVAVWRELAGLHGEPAVAAIPQRHPGAATRVTRYTWGGDPAALQVCLLKIDGGGHAEPSMVKRYPGLFSRFPGAQNGDIEAAEEAWAFFKDKRTVLE</sequence>
<evidence type="ECO:0000256" key="2">
    <source>
        <dbReference type="ARBA" id="ARBA00022801"/>
    </source>
</evidence>
<dbReference type="Pfam" id="PF00326">
    <property type="entry name" value="Peptidase_S9"/>
    <property type="match status" value="1"/>
</dbReference>
<dbReference type="EMBL" id="WWCU01000001">
    <property type="protein sequence ID" value="MYN05884.1"/>
    <property type="molecule type" value="Genomic_DNA"/>
</dbReference>
<comment type="caution">
    <text evidence="4">The sequence shown here is derived from an EMBL/GenBank/DDBJ whole genome shotgun (WGS) entry which is preliminary data.</text>
</comment>
<accession>A0A7X4H803</accession>
<dbReference type="InterPro" id="IPR029058">
    <property type="entry name" value="AB_hydrolase_fold"/>
</dbReference>
<dbReference type="InterPro" id="IPR050955">
    <property type="entry name" value="Plant_Biomass_Hydrol_Est"/>
</dbReference>
<gene>
    <name evidence="4" type="ORF">GTP77_00865</name>
</gene>
<keyword evidence="2 4" id="KW-0378">Hydrolase</keyword>
<dbReference type="InterPro" id="IPR001375">
    <property type="entry name" value="Peptidase_S9_cat"/>
</dbReference>
<evidence type="ECO:0000256" key="1">
    <source>
        <dbReference type="ARBA" id="ARBA00022729"/>
    </source>
</evidence>
<dbReference type="PANTHER" id="PTHR43037">
    <property type="entry name" value="UNNAMED PRODUCT-RELATED"/>
    <property type="match status" value="1"/>
</dbReference>
<organism evidence="4 5">
    <name type="scientific">Pseudoduganella aquatica</name>
    <dbReference type="NCBI Taxonomy" id="2660641"/>
    <lineage>
        <taxon>Bacteria</taxon>
        <taxon>Pseudomonadati</taxon>
        <taxon>Pseudomonadota</taxon>
        <taxon>Betaproteobacteria</taxon>
        <taxon>Burkholderiales</taxon>
        <taxon>Oxalobacteraceae</taxon>
        <taxon>Telluria group</taxon>
        <taxon>Pseudoduganella</taxon>
    </lineage>
</organism>
<protein>
    <submittedName>
        <fullName evidence="4">Alpha/beta fold hydrolase</fullName>
    </submittedName>
</protein>